<dbReference type="Proteomes" id="UP000829998">
    <property type="component" value="Chromosome"/>
</dbReference>
<proteinExistence type="predicted"/>
<name>A0ABY4LY13_9FLAO</name>
<evidence type="ECO:0000313" key="2">
    <source>
        <dbReference type="Proteomes" id="UP000829998"/>
    </source>
</evidence>
<reference evidence="1 2" key="1">
    <citation type="submission" date="2022-04" db="EMBL/GenBank/DDBJ databases">
        <authorList>
            <person name="Ra J.-S."/>
            <person name="Kim S.-B."/>
        </authorList>
    </citation>
    <scope>NUCLEOTIDE SEQUENCE [LARGE SCALE GENOMIC DNA]</scope>
    <source>
        <strain evidence="1 2">MMS21-Er5</strain>
    </source>
</reference>
<dbReference type="RefSeq" id="WP_248729878.1">
    <property type="nucleotide sequence ID" value="NZ_CP096829.1"/>
</dbReference>
<evidence type="ECO:0000313" key="1">
    <source>
        <dbReference type="EMBL" id="UPZ17940.1"/>
    </source>
</evidence>
<sequence>MIKIYGKKKIAVWNKYKITETFENTRFFLEKMCLEFPEFTVKLSGSQIVTACRGSFVSLSLFRIQEQDCTVNPGSLIRVNGLMSKSLTKPISKMRSLSYLLLLLLITACSTDAAEEIKTPHNEIAKKSILNSVQVSNTDNPYDQNGEDYLLLLDNYESYEPKPLNPAGVLDVLETIGDDLGIIQAGYVPENLLTIESLQQLSSGSLSDALSQSGLSVQAQTKLVSYYNGLILLKQQDAAYEDVYVYLVGHEATVQSSNLPSAEKEVLLSTLSIVRYDIYNSSERKRKDRDWELSTPNFVTTIFGAIQSNSNAVIRAGISNIAY</sequence>
<organism evidence="1 2">
    <name type="scientific">Flavobacterium humidisoli</name>
    <dbReference type="NCBI Taxonomy" id="2937442"/>
    <lineage>
        <taxon>Bacteria</taxon>
        <taxon>Pseudomonadati</taxon>
        <taxon>Bacteroidota</taxon>
        <taxon>Flavobacteriia</taxon>
        <taxon>Flavobacteriales</taxon>
        <taxon>Flavobacteriaceae</taxon>
        <taxon>Flavobacterium</taxon>
    </lineage>
</organism>
<keyword evidence="2" id="KW-1185">Reference proteome</keyword>
<accession>A0ABY4LY13</accession>
<protein>
    <submittedName>
        <fullName evidence="1">Uncharacterized protein</fullName>
    </submittedName>
</protein>
<dbReference type="EMBL" id="CP096829">
    <property type="protein sequence ID" value="UPZ17940.1"/>
    <property type="molecule type" value="Genomic_DNA"/>
</dbReference>
<gene>
    <name evidence="1" type="ORF">M0M44_11465</name>
</gene>